<comment type="subcellular location">
    <subcellularLocation>
        <location evidence="1">Nucleus</location>
    </subcellularLocation>
</comment>
<dbReference type="AlphaFoldDB" id="A0A8S4QJM4"/>
<feature type="non-terminal residue" evidence="3">
    <location>
        <position position="1"/>
    </location>
</feature>
<dbReference type="EMBL" id="CAKXAJ010003487">
    <property type="protein sequence ID" value="CAH2208413.1"/>
    <property type="molecule type" value="Genomic_DNA"/>
</dbReference>
<dbReference type="InterPro" id="IPR007889">
    <property type="entry name" value="HTH_Psq"/>
</dbReference>
<dbReference type="Pfam" id="PF05225">
    <property type="entry name" value="HTH_psq"/>
    <property type="match status" value="1"/>
</dbReference>
<dbReference type="OrthoDB" id="8058166at2759"/>
<dbReference type="InterPro" id="IPR009057">
    <property type="entry name" value="Homeodomain-like_sf"/>
</dbReference>
<protein>
    <submittedName>
        <fullName evidence="3">Jg25251 protein</fullName>
    </submittedName>
</protein>
<sequence length="75" mass="8642">ENQLWNLLLVEIGRNGIVKNPISTLWKPLKEAVMSQRKAARTYHVPRQTLVNHLKSGKVEKQIGRRTVLTAEQKK</sequence>
<dbReference type="GO" id="GO:0005634">
    <property type="term" value="C:nucleus"/>
    <property type="evidence" value="ECO:0007669"/>
    <property type="project" value="UniProtKB-SubCell"/>
</dbReference>
<organism evidence="3 4">
    <name type="scientific">Pararge aegeria aegeria</name>
    <dbReference type="NCBI Taxonomy" id="348720"/>
    <lineage>
        <taxon>Eukaryota</taxon>
        <taxon>Metazoa</taxon>
        <taxon>Ecdysozoa</taxon>
        <taxon>Arthropoda</taxon>
        <taxon>Hexapoda</taxon>
        <taxon>Insecta</taxon>
        <taxon>Pterygota</taxon>
        <taxon>Neoptera</taxon>
        <taxon>Endopterygota</taxon>
        <taxon>Lepidoptera</taxon>
        <taxon>Glossata</taxon>
        <taxon>Ditrysia</taxon>
        <taxon>Papilionoidea</taxon>
        <taxon>Nymphalidae</taxon>
        <taxon>Satyrinae</taxon>
        <taxon>Satyrini</taxon>
        <taxon>Parargina</taxon>
        <taxon>Pararge</taxon>
    </lineage>
</organism>
<evidence type="ECO:0000259" key="2">
    <source>
        <dbReference type="Pfam" id="PF05225"/>
    </source>
</evidence>
<evidence type="ECO:0000313" key="3">
    <source>
        <dbReference type="EMBL" id="CAH2208413.1"/>
    </source>
</evidence>
<keyword evidence="4" id="KW-1185">Reference proteome</keyword>
<dbReference type="GO" id="GO:0003677">
    <property type="term" value="F:DNA binding"/>
    <property type="evidence" value="ECO:0007669"/>
    <property type="project" value="InterPro"/>
</dbReference>
<name>A0A8S4QJM4_9NEOP</name>
<reference evidence="3" key="1">
    <citation type="submission" date="2022-03" db="EMBL/GenBank/DDBJ databases">
        <authorList>
            <person name="Lindestad O."/>
        </authorList>
    </citation>
    <scope>NUCLEOTIDE SEQUENCE</scope>
</reference>
<dbReference type="Gene3D" id="1.10.10.60">
    <property type="entry name" value="Homeodomain-like"/>
    <property type="match status" value="1"/>
</dbReference>
<dbReference type="SUPFAM" id="SSF46689">
    <property type="entry name" value="Homeodomain-like"/>
    <property type="match status" value="1"/>
</dbReference>
<gene>
    <name evidence="3" type="primary">jg25251</name>
    <name evidence="3" type="ORF">PAEG_LOCUS1029</name>
</gene>
<comment type="caution">
    <text evidence="3">The sequence shown here is derived from an EMBL/GenBank/DDBJ whole genome shotgun (WGS) entry which is preliminary data.</text>
</comment>
<proteinExistence type="predicted"/>
<evidence type="ECO:0000256" key="1">
    <source>
        <dbReference type="ARBA" id="ARBA00004123"/>
    </source>
</evidence>
<dbReference type="Proteomes" id="UP000838756">
    <property type="component" value="Unassembled WGS sequence"/>
</dbReference>
<evidence type="ECO:0000313" key="4">
    <source>
        <dbReference type="Proteomes" id="UP000838756"/>
    </source>
</evidence>
<accession>A0A8S4QJM4</accession>
<feature type="domain" description="HTH psq-type" evidence="2">
    <location>
        <begin position="32"/>
        <end position="58"/>
    </location>
</feature>